<feature type="transmembrane region" description="Helical" evidence="2">
    <location>
        <begin position="15"/>
        <end position="31"/>
    </location>
</feature>
<dbReference type="STRING" id="198312.SAMN02745193_02291"/>
<dbReference type="AlphaFoldDB" id="A0A1M7ST08"/>
<evidence type="ECO:0000256" key="1">
    <source>
        <dbReference type="SAM" id="MobiDB-lite"/>
    </source>
</evidence>
<evidence type="ECO:0000313" key="4">
    <source>
        <dbReference type="Proteomes" id="UP000184391"/>
    </source>
</evidence>
<proteinExistence type="predicted"/>
<dbReference type="Proteomes" id="UP000184391">
    <property type="component" value="Unassembled WGS sequence"/>
</dbReference>
<organism evidence="3 4">
    <name type="scientific">Erythrobacter sanguineus</name>
    <dbReference type="NCBI Taxonomy" id="198312"/>
    <lineage>
        <taxon>Bacteria</taxon>
        <taxon>Pseudomonadati</taxon>
        <taxon>Pseudomonadota</taxon>
        <taxon>Alphaproteobacteria</taxon>
        <taxon>Sphingomonadales</taxon>
        <taxon>Erythrobacteraceae</taxon>
        <taxon>Erythrobacter/Porphyrobacter group</taxon>
        <taxon>Erythrobacter</taxon>
    </lineage>
</organism>
<keyword evidence="2" id="KW-0472">Membrane</keyword>
<reference evidence="4" key="1">
    <citation type="submission" date="2016-12" db="EMBL/GenBank/DDBJ databases">
        <authorList>
            <person name="Varghese N."/>
            <person name="Submissions S."/>
        </authorList>
    </citation>
    <scope>NUCLEOTIDE SEQUENCE [LARGE SCALE GENOMIC DNA]</scope>
    <source>
        <strain evidence="4">DSM 11032</strain>
    </source>
</reference>
<sequence>MVVSPDEGSFLDPKWFVIGFAFAAFALILHYDLRLGLAAGTLLGLVAALWLYLVLRFSLPGRSQPSERRLMEERFRKQVSNRSKAALRKSDDDAGSGAQSGPDTL</sequence>
<gene>
    <name evidence="3" type="ORF">SAMN02745193_02291</name>
</gene>
<accession>A0A1M7ST08</accession>
<feature type="region of interest" description="Disordered" evidence="1">
    <location>
        <begin position="80"/>
        <end position="105"/>
    </location>
</feature>
<evidence type="ECO:0000313" key="3">
    <source>
        <dbReference type="EMBL" id="SHN61538.1"/>
    </source>
</evidence>
<name>A0A1M7ST08_9SPHN</name>
<keyword evidence="2" id="KW-1133">Transmembrane helix</keyword>
<evidence type="ECO:0000256" key="2">
    <source>
        <dbReference type="SAM" id="Phobius"/>
    </source>
</evidence>
<keyword evidence="2" id="KW-0812">Transmembrane</keyword>
<dbReference type="RefSeq" id="WP_072675141.1">
    <property type="nucleotide sequence ID" value="NZ_FRDF01000013.1"/>
</dbReference>
<keyword evidence="4" id="KW-1185">Reference proteome</keyword>
<dbReference type="OrthoDB" id="7392267at2"/>
<protein>
    <submittedName>
        <fullName evidence="3">Uncharacterized protein</fullName>
    </submittedName>
</protein>
<feature type="transmembrane region" description="Helical" evidence="2">
    <location>
        <begin position="37"/>
        <end position="59"/>
    </location>
</feature>
<dbReference type="EMBL" id="FRDF01000013">
    <property type="protein sequence ID" value="SHN61538.1"/>
    <property type="molecule type" value="Genomic_DNA"/>
</dbReference>